<dbReference type="PANTHER" id="PTHR34472:SF1">
    <property type="entry name" value="SULFUR CARRIER PROTEIN THIS"/>
    <property type="match status" value="1"/>
</dbReference>
<dbReference type="CDD" id="cd00565">
    <property type="entry name" value="Ubl_ThiS"/>
    <property type="match status" value="1"/>
</dbReference>
<evidence type="ECO:0000313" key="1">
    <source>
        <dbReference type="EMBL" id="MFB9056839.1"/>
    </source>
</evidence>
<organism evidence="1 2">
    <name type="scientific">Mariniflexile ostreae</name>
    <dbReference type="NCBI Taxonomy" id="1520892"/>
    <lineage>
        <taxon>Bacteria</taxon>
        <taxon>Pseudomonadati</taxon>
        <taxon>Bacteroidota</taxon>
        <taxon>Flavobacteriia</taxon>
        <taxon>Flavobacteriales</taxon>
        <taxon>Flavobacteriaceae</taxon>
        <taxon>Mariniflexile</taxon>
    </lineage>
</organism>
<dbReference type="RefSeq" id="WP_379861039.1">
    <property type="nucleotide sequence ID" value="NZ_JBHMFC010000033.1"/>
</dbReference>
<dbReference type="InterPro" id="IPR003749">
    <property type="entry name" value="ThiS/MoaD-like"/>
</dbReference>
<dbReference type="EMBL" id="JBHMFC010000033">
    <property type="protein sequence ID" value="MFB9056839.1"/>
    <property type="molecule type" value="Genomic_DNA"/>
</dbReference>
<sequence>MMLNVLVNDTPIEMEACANLHQLLQKLNTSSDGIAIAVNNEIISKSSWEQHRVKPNDSILIIKATQGG</sequence>
<keyword evidence="2" id="KW-1185">Reference proteome</keyword>
<evidence type="ECO:0000313" key="2">
    <source>
        <dbReference type="Proteomes" id="UP001589585"/>
    </source>
</evidence>
<accession>A0ABV5FBU0</accession>
<dbReference type="NCBIfam" id="TIGR01683">
    <property type="entry name" value="thiS"/>
    <property type="match status" value="1"/>
</dbReference>
<dbReference type="InterPro" id="IPR016155">
    <property type="entry name" value="Mopterin_synth/thiamin_S_b"/>
</dbReference>
<name>A0ABV5FBU0_9FLAO</name>
<proteinExistence type="predicted"/>
<dbReference type="InterPro" id="IPR010035">
    <property type="entry name" value="Thi_S"/>
</dbReference>
<dbReference type="SUPFAM" id="SSF54285">
    <property type="entry name" value="MoaD/ThiS"/>
    <property type="match status" value="1"/>
</dbReference>
<dbReference type="InterPro" id="IPR012675">
    <property type="entry name" value="Beta-grasp_dom_sf"/>
</dbReference>
<dbReference type="Proteomes" id="UP001589585">
    <property type="component" value="Unassembled WGS sequence"/>
</dbReference>
<dbReference type="PANTHER" id="PTHR34472">
    <property type="entry name" value="SULFUR CARRIER PROTEIN THIS"/>
    <property type="match status" value="1"/>
</dbReference>
<dbReference type="Gene3D" id="3.10.20.30">
    <property type="match status" value="1"/>
</dbReference>
<reference evidence="1 2" key="1">
    <citation type="submission" date="2024-09" db="EMBL/GenBank/DDBJ databases">
        <authorList>
            <person name="Sun Q."/>
            <person name="Mori K."/>
        </authorList>
    </citation>
    <scope>NUCLEOTIDE SEQUENCE [LARGE SCALE GENOMIC DNA]</scope>
    <source>
        <strain evidence="1 2">CECT 8622</strain>
    </source>
</reference>
<gene>
    <name evidence="1" type="primary">thiS</name>
    <name evidence="1" type="ORF">ACFFU9_08805</name>
</gene>
<protein>
    <submittedName>
        <fullName evidence="1">Sulfur carrier protein ThiS</fullName>
    </submittedName>
</protein>
<dbReference type="Pfam" id="PF02597">
    <property type="entry name" value="ThiS"/>
    <property type="match status" value="1"/>
</dbReference>
<comment type="caution">
    <text evidence="1">The sequence shown here is derived from an EMBL/GenBank/DDBJ whole genome shotgun (WGS) entry which is preliminary data.</text>
</comment>